<dbReference type="Gramene" id="OPUNC08G04310.1">
    <property type="protein sequence ID" value="OPUNC08G04310.1"/>
    <property type="gene ID" value="OPUNC08G04310"/>
</dbReference>
<feature type="compositionally biased region" description="Basic and acidic residues" evidence="1">
    <location>
        <begin position="117"/>
        <end position="129"/>
    </location>
</feature>
<dbReference type="AlphaFoldDB" id="A0A0E0LRS7"/>
<feature type="compositionally biased region" description="Polar residues" evidence="1">
    <location>
        <begin position="95"/>
        <end position="115"/>
    </location>
</feature>
<dbReference type="HOGENOM" id="CLU_1680765_0_0_1"/>
<protein>
    <submittedName>
        <fullName evidence="2">Uncharacterized protein</fullName>
    </submittedName>
</protein>
<dbReference type="Proteomes" id="UP000026962">
    <property type="component" value="Chromosome 8"/>
</dbReference>
<name>A0A0E0LRS7_ORYPU</name>
<organism evidence="2">
    <name type="scientific">Oryza punctata</name>
    <name type="common">Red rice</name>
    <dbReference type="NCBI Taxonomy" id="4537"/>
    <lineage>
        <taxon>Eukaryota</taxon>
        <taxon>Viridiplantae</taxon>
        <taxon>Streptophyta</taxon>
        <taxon>Embryophyta</taxon>
        <taxon>Tracheophyta</taxon>
        <taxon>Spermatophyta</taxon>
        <taxon>Magnoliopsida</taxon>
        <taxon>Liliopsida</taxon>
        <taxon>Poales</taxon>
        <taxon>Poaceae</taxon>
        <taxon>BOP clade</taxon>
        <taxon>Oryzoideae</taxon>
        <taxon>Oryzeae</taxon>
        <taxon>Oryzinae</taxon>
        <taxon>Oryza</taxon>
    </lineage>
</organism>
<feature type="region of interest" description="Disordered" evidence="1">
    <location>
        <begin position="54"/>
        <end position="129"/>
    </location>
</feature>
<evidence type="ECO:0000256" key="1">
    <source>
        <dbReference type="SAM" id="MobiDB-lite"/>
    </source>
</evidence>
<proteinExistence type="predicted"/>
<dbReference type="EnsemblPlants" id="OPUNC08G04310.1">
    <property type="protein sequence ID" value="OPUNC08G04310.1"/>
    <property type="gene ID" value="OPUNC08G04310"/>
</dbReference>
<dbReference type="OMA" id="SSCDNHG"/>
<evidence type="ECO:0000313" key="2">
    <source>
        <dbReference type="EnsemblPlants" id="OPUNC08G04310.1"/>
    </source>
</evidence>
<evidence type="ECO:0000313" key="3">
    <source>
        <dbReference type="Proteomes" id="UP000026962"/>
    </source>
</evidence>
<reference evidence="2" key="2">
    <citation type="submission" date="2018-05" db="EMBL/GenBank/DDBJ databases">
        <title>OpunRS2 (Oryza punctata Reference Sequence Version 2).</title>
        <authorList>
            <person name="Zhang J."/>
            <person name="Kudrna D."/>
            <person name="Lee S."/>
            <person name="Talag J."/>
            <person name="Welchert J."/>
            <person name="Wing R.A."/>
        </authorList>
    </citation>
    <scope>NUCLEOTIDE SEQUENCE [LARGE SCALE GENOMIC DNA]</scope>
</reference>
<keyword evidence="3" id="KW-1185">Reference proteome</keyword>
<sequence>MAPVLARLDVSTVAAGKQQLVHARRRPRAHAHLPVPGTGSAIRLPFSSQFLGGNGSRRLTHNAAAGEKSAADHAAGALEDELRKEHSGDAAAATSPASSRDNHSAPQQTEVTADTNDSDKEKTNDPARDVCIKAGLLGYNHGGGGPLEPGAGPHYNH</sequence>
<reference evidence="2" key="1">
    <citation type="submission" date="2015-04" db="UniProtKB">
        <authorList>
            <consortium name="EnsemblPlants"/>
        </authorList>
    </citation>
    <scope>IDENTIFICATION</scope>
</reference>
<accession>A0A0E0LRS7</accession>